<evidence type="ECO:0000256" key="1">
    <source>
        <dbReference type="ARBA" id="ARBA00004196"/>
    </source>
</evidence>
<dbReference type="Gene3D" id="1.20.120.1850">
    <property type="entry name" value="Ebh helix bundles repeating unit (S and A modules)"/>
    <property type="match status" value="1"/>
</dbReference>
<evidence type="ECO:0000256" key="4">
    <source>
        <dbReference type="SAM" id="Phobius"/>
    </source>
</evidence>
<feature type="coiled-coil region" evidence="3">
    <location>
        <begin position="200"/>
        <end position="227"/>
    </location>
</feature>
<feature type="transmembrane region" description="Helical" evidence="4">
    <location>
        <begin position="21"/>
        <end position="39"/>
    </location>
</feature>
<dbReference type="InterPro" id="IPR042229">
    <property type="entry name" value="Listeria/Bacterioides_rpt_sf"/>
</dbReference>
<dbReference type="Pfam" id="PF09479">
    <property type="entry name" value="Flg_new"/>
    <property type="match status" value="3"/>
</dbReference>
<dbReference type="InterPro" id="IPR036582">
    <property type="entry name" value="Mao_N_sf"/>
</dbReference>
<dbReference type="RefSeq" id="WP_115311951.1">
    <property type="nucleotide sequence ID" value="NZ_UGTH01000001.1"/>
</dbReference>
<organism evidence="6 7">
    <name type="scientific">Peptoniphilus indolicus</name>
    <dbReference type="NCBI Taxonomy" id="33030"/>
    <lineage>
        <taxon>Bacteria</taxon>
        <taxon>Bacillati</taxon>
        <taxon>Bacillota</taxon>
        <taxon>Tissierellia</taxon>
        <taxon>Tissierellales</taxon>
        <taxon>Peptoniphilaceae</taxon>
        <taxon>Peptoniphilus</taxon>
    </lineage>
</organism>
<gene>
    <name evidence="6" type="primary">inlA</name>
    <name evidence="6" type="ORF">NCTC11088_00331</name>
</gene>
<comment type="subcellular location">
    <subcellularLocation>
        <location evidence="1">Cell envelope</location>
    </subcellularLocation>
</comment>
<evidence type="ECO:0000259" key="5">
    <source>
        <dbReference type="SMART" id="SM00844"/>
    </source>
</evidence>
<reference evidence="6 7" key="1">
    <citation type="submission" date="2018-06" db="EMBL/GenBank/DDBJ databases">
        <authorList>
            <consortium name="Pathogen Informatics"/>
            <person name="Doyle S."/>
        </authorList>
    </citation>
    <scope>NUCLEOTIDE SEQUENCE [LARGE SCALE GENOMIC DNA]</scope>
    <source>
        <strain evidence="6 7">NCTC11088</strain>
    </source>
</reference>
<evidence type="ECO:0000313" key="7">
    <source>
        <dbReference type="Proteomes" id="UP000254777"/>
    </source>
</evidence>
<dbReference type="Pfam" id="PF04650">
    <property type="entry name" value="YSIRK_signal"/>
    <property type="match status" value="1"/>
</dbReference>
<keyword evidence="4" id="KW-1133">Transmembrane helix</keyword>
<feature type="coiled-coil region" evidence="3">
    <location>
        <begin position="54"/>
        <end position="151"/>
    </location>
</feature>
<dbReference type="Pfam" id="PF01468">
    <property type="entry name" value="GA"/>
    <property type="match status" value="3"/>
</dbReference>
<feature type="domain" description="Extracellular matrix-binding protein ebh GA module" evidence="5">
    <location>
        <begin position="245"/>
        <end position="302"/>
    </location>
</feature>
<keyword evidence="4" id="KW-0472">Membrane</keyword>
<accession>A0A379DAH6</accession>
<name>A0A379DAH6_9FIRM</name>
<keyword evidence="2" id="KW-0732">Signal</keyword>
<dbReference type="InterPro" id="IPR002988">
    <property type="entry name" value="GA_module"/>
</dbReference>
<keyword evidence="4" id="KW-0812">Transmembrane</keyword>
<evidence type="ECO:0000256" key="3">
    <source>
        <dbReference type="SAM" id="Coils"/>
    </source>
</evidence>
<dbReference type="InterPro" id="IPR005877">
    <property type="entry name" value="YSIRK_signal_dom"/>
</dbReference>
<keyword evidence="3" id="KW-0175">Coiled coil</keyword>
<dbReference type="SMART" id="SM00844">
    <property type="entry name" value="GA"/>
    <property type="match status" value="1"/>
</dbReference>
<dbReference type="Gene3D" id="3.30.457.10">
    <property type="entry name" value="Copper amine oxidase-like, N-terminal domain"/>
    <property type="match status" value="1"/>
</dbReference>
<dbReference type="Pfam" id="PF07833">
    <property type="entry name" value="Cu_amine_oxidN1"/>
    <property type="match status" value="1"/>
</dbReference>
<proteinExistence type="predicted"/>
<dbReference type="GO" id="GO:0030313">
    <property type="term" value="C:cell envelope"/>
    <property type="evidence" value="ECO:0007669"/>
    <property type="project" value="UniProtKB-SubCell"/>
</dbReference>
<dbReference type="Gene3D" id="1.20.5.420">
    <property type="entry name" value="Immunoglobulin FC, subunit C"/>
    <property type="match status" value="1"/>
</dbReference>
<dbReference type="InterPro" id="IPR013378">
    <property type="entry name" value="InlB-like_B-rpt"/>
</dbReference>
<dbReference type="InterPro" id="IPR020840">
    <property type="entry name" value="Extracell_matrix-bd_GA"/>
</dbReference>
<sequence length="783" mass="88256">MDNLRKFIKTKKQNRVYRYSIRRLSIGVVSCVVGAFVLFSPVKFGNAELSGVVYASEVENKNKAEKLKEELNKKREAFEEEVESLRSAYLGADASVKSKFFKTVAQLTSKLDEVDKKIKALNNYDTSEEQLNSLKIEIEKIDKEINDFSVEFTKVRLAKKINNLGYLSDKEKEAFISGVNTSTTINSVNIAFELAVEKDKANEIELKEKAKKEIEKLKTITDKSKNLAKKLIDKAKDKAEVEKIVAESKGLEDRKLNDLKEKAKKEIDELKEITDKSKNLAKKLIDGSKDKEEIGKIVDEAKRLEDRKQKEKPGQTKYTLNIKEVDKDGNVISMLKTVEDLTVEKLNEETEKFVDGADYKDETGNYKVVGTVEMDGTTAVVKVVEVFTVTFDSNGGSQVAPVVVKKGKEAAKPEDPTKEGFKFERWELEGKEYNFTNPVEKNITLKAVWSIKAAPVEPIEMVTVTFDSNGGTPIANQTVQKGKTVAKPEAPKAEGLTFERWELEGREYDFTNPVEKNITLKAVWSIKAAPVEPIEMVTVTFDSNGGTPIANQTVQKGKTVAKPEAPKAEGLTFERWELEGREYDFNSPVEKNITLKAVWSMKPTPLTPSIKVAPRAFRNDNDQRGSIDWRYIKAPSKDAKAEVQKQKTVIEVKIKIGSDILQRTINNHTQEIKMDTKAIIKDGRTMLPIRYVAEALGYTVEWREDTRTAILKDKETTIEIPVDTNKIIINGKEIQSDVKPMIENGRTMLPIANIARALGLKDGQDIKWDEAKQEVTIRKEILN</sequence>
<feature type="coiled-coil region" evidence="3">
    <location>
        <begin position="253"/>
        <end position="283"/>
    </location>
</feature>
<evidence type="ECO:0000313" key="6">
    <source>
        <dbReference type="EMBL" id="SUB74581.1"/>
    </source>
</evidence>
<dbReference type="Proteomes" id="UP000254777">
    <property type="component" value="Unassembled WGS sequence"/>
</dbReference>
<dbReference type="Gene3D" id="2.60.40.4270">
    <property type="entry name" value="Listeria-Bacteroides repeat domain"/>
    <property type="match status" value="3"/>
</dbReference>
<evidence type="ECO:0000256" key="2">
    <source>
        <dbReference type="ARBA" id="ARBA00022729"/>
    </source>
</evidence>
<dbReference type="AlphaFoldDB" id="A0A379DAH6"/>
<dbReference type="SUPFAM" id="SSF55383">
    <property type="entry name" value="Copper amine oxidase, domain N"/>
    <property type="match status" value="1"/>
</dbReference>
<dbReference type="EMBL" id="UGTH01000001">
    <property type="protein sequence ID" value="SUB74581.1"/>
    <property type="molecule type" value="Genomic_DNA"/>
</dbReference>
<protein>
    <submittedName>
        <fullName evidence="6">Internalin-A</fullName>
    </submittedName>
</protein>
<dbReference type="InterPro" id="IPR012854">
    <property type="entry name" value="Cu_amine_oxidase-like_N"/>
</dbReference>
<dbReference type="NCBIfam" id="TIGR01168">
    <property type="entry name" value="YSIRK_signal"/>
    <property type="match status" value="1"/>
</dbReference>